<dbReference type="EMBL" id="SOAG01000028">
    <property type="protein sequence ID" value="TDS53337.1"/>
    <property type="molecule type" value="Genomic_DNA"/>
</dbReference>
<keyword evidence="2" id="KW-1185">Reference proteome</keyword>
<protein>
    <submittedName>
        <fullName evidence="1">Uncharacterized protein</fullName>
    </submittedName>
</protein>
<dbReference type="RefSeq" id="WP_166666220.1">
    <property type="nucleotide sequence ID" value="NZ_SOAG01000028.1"/>
</dbReference>
<dbReference type="AlphaFoldDB" id="A0A4R7ER24"/>
<gene>
    <name evidence="1" type="ORF">C8P70_12832</name>
</gene>
<sequence length="47" mass="5562">MVITQISKANIKPDYWNGGKTFQYFIYPIRAQYSAKDFDFRISVVQL</sequence>
<name>A0A4R7ER24_9FLAO</name>
<dbReference type="Proteomes" id="UP000295215">
    <property type="component" value="Unassembled WGS sequence"/>
</dbReference>
<organism evidence="1 2">
    <name type="scientific">Myroides indicus</name>
    <dbReference type="NCBI Taxonomy" id="1323422"/>
    <lineage>
        <taxon>Bacteria</taxon>
        <taxon>Pseudomonadati</taxon>
        <taxon>Bacteroidota</taxon>
        <taxon>Flavobacteriia</taxon>
        <taxon>Flavobacteriales</taxon>
        <taxon>Flavobacteriaceae</taxon>
        <taxon>Myroides</taxon>
    </lineage>
</organism>
<reference evidence="1 2" key="1">
    <citation type="submission" date="2019-03" db="EMBL/GenBank/DDBJ databases">
        <title>Genomic Encyclopedia of Archaeal and Bacterial Type Strains, Phase II (KMG-II): from individual species to whole genera.</title>
        <authorList>
            <person name="Goeker M."/>
        </authorList>
    </citation>
    <scope>NUCLEOTIDE SEQUENCE [LARGE SCALE GENOMIC DNA]</scope>
    <source>
        <strain evidence="1 2">DSM 28213</strain>
    </source>
</reference>
<evidence type="ECO:0000313" key="1">
    <source>
        <dbReference type="EMBL" id="TDS53337.1"/>
    </source>
</evidence>
<evidence type="ECO:0000313" key="2">
    <source>
        <dbReference type="Proteomes" id="UP000295215"/>
    </source>
</evidence>
<proteinExistence type="predicted"/>
<comment type="caution">
    <text evidence="1">The sequence shown here is derived from an EMBL/GenBank/DDBJ whole genome shotgun (WGS) entry which is preliminary data.</text>
</comment>
<accession>A0A4R7ER24</accession>